<keyword evidence="10" id="KW-1185">Reference proteome</keyword>
<evidence type="ECO:0000256" key="7">
    <source>
        <dbReference type="PIRNR" id="PIRNR000124"/>
    </source>
</evidence>
<dbReference type="EMBL" id="FOEH01000001">
    <property type="protein sequence ID" value="SEP74860.1"/>
    <property type="molecule type" value="Genomic_DNA"/>
</dbReference>
<comment type="similarity">
    <text evidence="2 7">Belongs to the UDP-glucose/GDP-mannose dehydrogenase family.</text>
</comment>
<dbReference type="EC" id="1.1.1.22" evidence="3 7"/>
<dbReference type="PANTHER" id="PTHR43750">
    <property type="entry name" value="UDP-GLUCOSE 6-DEHYDROGENASE TUAD"/>
    <property type="match status" value="1"/>
</dbReference>
<keyword evidence="5 7" id="KW-0520">NAD</keyword>
<accession>A0A1H9ADX7</accession>
<dbReference type="RefSeq" id="WP_092502340.1">
    <property type="nucleotide sequence ID" value="NZ_FOEH01000001.1"/>
</dbReference>
<organism evidence="9 10">
    <name type="scientific">Virgibacillus subterraneus</name>
    <dbReference type="NCBI Taxonomy" id="621109"/>
    <lineage>
        <taxon>Bacteria</taxon>
        <taxon>Bacillati</taxon>
        <taxon>Bacillota</taxon>
        <taxon>Bacilli</taxon>
        <taxon>Bacillales</taxon>
        <taxon>Bacillaceae</taxon>
        <taxon>Virgibacillus</taxon>
    </lineage>
</organism>
<evidence type="ECO:0000256" key="1">
    <source>
        <dbReference type="ARBA" id="ARBA00004701"/>
    </source>
</evidence>
<dbReference type="Pfam" id="PF03720">
    <property type="entry name" value="UDPG_MGDP_dh_C"/>
    <property type="match status" value="1"/>
</dbReference>
<reference evidence="9 10" key="1">
    <citation type="submission" date="2016-10" db="EMBL/GenBank/DDBJ databases">
        <authorList>
            <person name="Varghese N."/>
            <person name="Submissions S."/>
        </authorList>
    </citation>
    <scope>NUCLEOTIDE SEQUENCE [LARGE SCALE GENOMIC DNA]</scope>
    <source>
        <strain evidence="9 10">CGMCC 1.7734</strain>
    </source>
</reference>
<gene>
    <name evidence="9" type="ORF">SAMN05216232_0768</name>
</gene>
<sequence length="438" mass="48221">MNIAVIGTGYVGLVTGVCLSEIGNNVTCIDIDEEKVKTLRSGKSPIYEEGLEELLQTNIQRERLHFTSNYEEGIAAKEVIFLAVGTPQGADGSADLTFLNTVCSDIVKYLHNDVVIVTKSTVPIGTNENIKTSIEQNAVTNLTVRVVSNPEFLRQGTAVHDTFNGDRIVIGCENEEAMDIMEEIYKPYNIPIVKTDLRSAEMIKYASNTFLATKISFINEIANLCEHVGANVDDVANGIGMDSRIGGRFLKAGIGYGGSCFPKDTNAIIALGNRVDYPMFILESVQYVNEKQTDLLVDKIIKRFSGNIEDITIALLGLAFKANTDDMRGAPSVQVAHRIIDAGAKINAYDPVAVENAKSVLPKEVNYVKTIEEALNHANCAVILTDWKEIKEYPISLFRQYLSYPIVFDGRNCFSLEKFNGSGIEYHSIGRPSINRQN</sequence>
<dbReference type="PIRSF" id="PIRSF000124">
    <property type="entry name" value="UDPglc_GDPman_dh"/>
    <property type="match status" value="1"/>
</dbReference>
<dbReference type="InterPro" id="IPR001732">
    <property type="entry name" value="UDP-Glc/GDP-Man_DH_N"/>
</dbReference>
<comment type="pathway">
    <text evidence="1">Nucleotide-sugar biosynthesis; UDP-alpha-D-glucuronate biosynthesis; UDP-alpha-D-glucuronate from UDP-alpha-D-glucose: step 1/1.</text>
</comment>
<evidence type="ECO:0000313" key="9">
    <source>
        <dbReference type="EMBL" id="SEP74860.1"/>
    </source>
</evidence>
<protein>
    <recommendedName>
        <fullName evidence="3 7">UDP-glucose 6-dehydrogenase</fullName>
        <ecNumber evidence="3 7">1.1.1.22</ecNumber>
    </recommendedName>
</protein>
<feature type="domain" description="UDP-glucose/GDP-mannose dehydrogenase C-terminal" evidence="8">
    <location>
        <begin position="314"/>
        <end position="416"/>
    </location>
</feature>
<evidence type="ECO:0000256" key="2">
    <source>
        <dbReference type="ARBA" id="ARBA00006601"/>
    </source>
</evidence>
<evidence type="ECO:0000256" key="5">
    <source>
        <dbReference type="ARBA" id="ARBA00023027"/>
    </source>
</evidence>
<dbReference type="InterPro" id="IPR028357">
    <property type="entry name" value="UDPglc_DH_bac"/>
</dbReference>
<name>A0A1H9ADX7_9BACI</name>
<dbReference type="SUPFAM" id="SSF51735">
    <property type="entry name" value="NAD(P)-binding Rossmann-fold domains"/>
    <property type="match status" value="1"/>
</dbReference>
<dbReference type="InterPro" id="IPR014026">
    <property type="entry name" value="UDP-Glc/GDP-Man_DH_dimer"/>
</dbReference>
<dbReference type="SUPFAM" id="SSF48179">
    <property type="entry name" value="6-phosphogluconate dehydrogenase C-terminal domain-like"/>
    <property type="match status" value="1"/>
</dbReference>
<dbReference type="InterPro" id="IPR008927">
    <property type="entry name" value="6-PGluconate_DH-like_C_sf"/>
</dbReference>
<comment type="caution">
    <text evidence="9">The sequence shown here is derived from an EMBL/GenBank/DDBJ whole genome shotgun (WGS) entry which is preliminary data.</text>
</comment>
<dbReference type="Proteomes" id="UP000198733">
    <property type="component" value="Unassembled WGS sequence"/>
</dbReference>
<dbReference type="InterPro" id="IPR036291">
    <property type="entry name" value="NAD(P)-bd_dom_sf"/>
</dbReference>
<dbReference type="NCBIfam" id="TIGR03026">
    <property type="entry name" value="NDP-sugDHase"/>
    <property type="match status" value="1"/>
</dbReference>
<dbReference type="PIRSF" id="PIRSF500134">
    <property type="entry name" value="UDPglc_DH_bac"/>
    <property type="match status" value="1"/>
</dbReference>
<evidence type="ECO:0000256" key="3">
    <source>
        <dbReference type="ARBA" id="ARBA00012954"/>
    </source>
</evidence>
<proteinExistence type="inferred from homology"/>
<dbReference type="Pfam" id="PF00984">
    <property type="entry name" value="UDPG_MGDP_dh"/>
    <property type="match status" value="1"/>
</dbReference>
<evidence type="ECO:0000256" key="4">
    <source>
        <dbReference type="ARBA" id="ARBA00023002"/>
    </source>
</evidence>
<dbReference type="Pfam" id="PF03721">
    <property type="entry name" value="UDPG_MGDP_dh_N"/>
    <property type="match status" value="1"/>
</dbReference>
<comment type="catalytic activity">
    <reaction evidence="6 7">
        <text>UDP-alpha-D-glucose + 2 NAD(+) + H2O = UDP-alpha-D-glucuronate + 2 NADH + 3 H(+)</text>
        <dbReference type="Rhea" id="RHEA:23596"/>
        <dbReference type="ChEBI" id="CHEBI:15377"/>
        <dbReference type="ChEBI" id="CHEBI:15378"/>
        <dbReference type="ChEBI" id="CHEBI:57540"/>
        <dbReference type="ChEBI" id="CHEBI:57945"/>
        <dbReference type="ChEBI" id="CHEBI:58052"/>
        <dbReference type="ChEBI" id="CHEBI:58885"/>
        <dbReference type="EC" id="1.1.1.22"/>
    </reaction>
</comment>
<keyword evidence="4 7" id="KW-0560">Oxidoreductase</keyword>
<dbReference type="SMART" id="SM00984">
    <property type="entry name" value="UDPG_MGDP_dh_C"/>
    <property type="match status" value="1"/>
</dbReference>
<dbReference type="Gene3D" id="1.20.5.100">
    <property type="entry name" value="Cytochrome c1, transmembrane anchor, C-terminal"/>
    <property type="match status" value="1"/>
</dbReference>
<dbReference type="Gene3D" id="3.40.50.720">
    <property type="entry name" value="NAD(P)-binding Rossmann-like Domain"/>
    <property type="match status" value="2"/>
</dbReference>
<dbReference type="InterPro" id="IPR017476">
    <property type="entry name" value="UDP-Glc/GDP-Man"/>
</dbReference>
<dbReference type="InterPro" id="IPR036220">
    <property type="entry name" value="UDP-Glc/GDP-Man_DH_C_sf"/>
</dbReference>
<evidence type="ECO:0000256" key="6">
    <source>
        <dbReference type="ARBA" id="ARBA00047473"/>
    </source>
</evidence>
<dbReference type="SUPFAM" id="SSF52413">
    <property type="entry name" value="UDP-glucose/GDP-mannose dehydrogenase C-terminal domain"/>
    <property type="match status" value="1"/>
</dbReference>
<evidence type="ECO:0000313" key="10">
    <source>
        <dbReference type="Proteomes" id="UP000198733"/>
    </source>
</evidence>
<dbReference type="InterPro" id="IPR014027">
    <property type="entry name" value="UDP-Glc/GDP-Man_DH_C"/>
</dbReference>
<evidence type="ECO:0000259" key="8">
    <source>
        <dbReference type="SMART" id="SM00984"/>
    </source>
</evidence>
<dbReference type="PANTHER" id="PTHR43750:SF4">
    <property type="entry name" value="UDP-GLUCOSE 6-DEHYDROGENASE YWQF"/>
    <property type="match status" value="1"/>
</dbReference>